<accession>N1UAL0</accession>
<gene>
    <name evidence="1" type="ORF">LEP1GSC043_2497</name>
</gene>
<reference evidence="1 2" key="1">
    <citation type="submission" date="2013-02" db="EMBL/GenBank/DDBJ databases">
        <authorList>
            <person name="Harkins D.M."/>
            <person name="Durkin A.S."/>
            <person name="Brinkac L.M."/>
            <person name="Haft D.H."/>
            <person name="Selengut J.D."/>
            <person name="Sanka R."/>
            <person name="DePew J."/>
            <person name="Purushe J."/>
            <person name="Haake D.A."/>
            <person name="Matsunaga J."/>
            <person name="Vinetz J.M."/>
            <person name="Sutton G.G."/>
            <person name="Nierman W.C."/>
            <person name="Fouts D.E."/>
        </authorList>
    </citation>
    <scope>NUCLEOTIDE SEQUENCE [LARGE SCALE GENOMIC DNA]</scope>
    <source>
        <strain evidence="1 2">Ecochallenge</strain>
    </source>
</reference>
<protein>
    <submittedName>
        <fullName evidence="1">Uncharacterized protein</fullName>
    </submittedName>
</protein>
<organism evidence="1 2">
    <name type="scientific">Leptospira weilii str. Ecochallenge</name>
    <dbReference type="NCBI Taxonomy" id="1049986"/>
    <lineage>
        <taxon>Bacteria</taxon>
        <taxon>Pseudomonadati</taxon>
        <taxon>Spirochaetota</taxon>
        <taxon>Spirochaetia</taxon>
        <taxon>Leptospirales</taxon>
        <taxon>Leptospiraceae</taxon>
        <taxon>Leptospira</taxon>
    </lineage>
</organism>
<sequence length="91" mass="10551">MHNFESSSDDSTIIEDFFNLIRSRVSDYVEVFRLSTEEKVADSPSDNISLEAEFIQSVDNFDRVLIYHVFTNQMSIPVVTFAVRVRENILN</sequence>
<dbReference type="Proteomes" id="UP000012249">
    <property type="component" value="Unassembled WGS sequence"/>
</dbReference>
<dbReference type="AlphaFoldDB" id="N1UAL0"/>
<comment type="caution">
    <text evidence="1">The sequence shown here is derived from an EMBL/GenBank/DDBJ whole genome shotgun (WGS) entry which is preliminary data.</text>
</comment>
<name>N1UAL0_9LEPT</name>
<evidence type="ECO:0000313" key="2">
    <source>
        <dbReference type="Proteomes" id="UP000012249"/>
    </source>
</evidence>
<proteinExistence type="predicted"/>
<dbReference type="EMBL" id="AHMI02000121">
    <property type="protein sequence ID" value="EMY14969.1"/>
    <property type="molecule type" value="Genomic_DNA"/>
</dbReference>
<evidence type="ECO:0000313" key="1">
    <source>
        <dbReference type="EMBL" id="EMY14969.1"/>
    </source>
</evidence>